<evidence type="ECO:0000313" key="2">
    <source>
        <dbReference type="Proteomes" id="UP001497535"/>
    </source>
</evidence>
<organism evidence="1 2">
    <name type="scientific">Meloidogyne enterolobii</name>
    <name type="common">Root-knot nematode worm</name>
    <name type="synonym">Meloidogyne mayaguensis</name>
    <dbReference type="NCBI Taxonomy" id="390850"/>
    <lineage>
        <taxon>Eukaryota</taxon>
        <taxon>Metazoa</taxon>
        <taxon>Ecdysozoa</taxon>
        <taxon>Nematoda</taxon>
        <taxon>Chromadorea</taxon>
        <taxon>Rhabditida</taxon>
        <taxon>Tylenchina</taxon>
        <taxon>Tylenchomorpha</taxon>
        <taxon>Tylenchoidea</taxon>
        <taxon>Meloidogynidae</taxon>
        <taxon>Meloidogyninae</taxon>
        <taxon>Meloidogyne</taxon>
    </lineage>
</organism>
<dbReference type="Proteomes" id="UP001497535">
    <property type="component" value="Unassembled WGS sequence"/>
</dbReference>
<comment type="caution">
    <text evidence="1">The sequence shown here is derived from an EMBL/GenBank/DDBJ whole genome shotgun (WGS) entry which is preliminary data.</text>
</comment>
<name>A0ACB0YNN7_MELEN</name>
<gene>
    <name evidence="1" type="ORF">MENTE1834_LOCUS14408</name>
</gene>
<dbReference type="EMBL" id="CAVMJV010000015">
    <property type="protein sequence ID" value="CAK5054427.1"/>
    <property type="molecule type" value="Genomic_DNA"/>
</dbReference>
<reference evidence="1" key="1">
    <citation type="submission" date="2023-11" db="EMBL/GenBank/DDBJ databases">
        <authorList>
            <person name="Poullet M."/>
        </authorList>
    </citation>
    <scope>NUCLEOTIDE SEQUENCE</scope>
    <source>
        <strain evidence="1">E1834</strain>
    </source>
</reference>
<proteinExistence type="predicted"/>
<sequence length="131" mass="15417">MFYFVGFARMYRVVVFCRMYHSVFFVRKKFYDYHFLSYDIDVVLHAAAYVNLIYPYQALHGCNVVGTRNIIEFCFKNKIKPLHYISTDAVFPCGLIDVDEDTPPTDTFEKLGDGYGQTKYVAEQLVLRFFL</sequence>
<evidence type="ECO:0000313" key="1">
    <source>
        <dbReference type="EMBL" id="CAK5054427.1"/>
    </source>
</evidence>
<accession>A0ACB0YNN7</accession>
<keyword evidence="2" id="KW-1185">Reference proteome</keyword>
<protein>
    <submittedName>
        <fullName evidence="1">Uncharacterized protein</fullName>
    </submittedName>
</protein>